<dbReference type="AlphaFoldDB" id="A0A419SH31"/>
<protein>
    <recommendedName>
        <fullName evidence="3">DUF3139 domain-containing protein</fullName>
    </recommendedName>
</protein>
<sequence>MKKKLRSLALLVSIAVLGFQIYSTYQEVQKRKRLEEDTVSYLEDRGYKMETDIDNLSIVYATLDKKVYMAVVTFQDESEARYFYWRKRDSNEIEQIDVIHHGTSPTLKREEN</sequence>
<keyword evidence="2" id="KW-1185">Reference proteome</keyword>
<dbReference type="EMBL" id="MCHY01000009">
    <property type="protein sequence ID" value="RKD23088.1"/>
    <property type="molecule type" value="Genomic_DNA"/>
</dbReference>
<evidence type="ECO:0000313" key="1">
    <source>
        <dbReference type="EMBL" id="RKD23088.1"/>
    </source>
</evidence>
<reference evidence="1 2" key="1">
    <citation type="submission" date="2016-08" db="EMBL/GenBank/DDBJ databases">
        <title>Novel Firmicute Genomes.</title>
        <authorList>
            <person name="Poppleton D.I."/>
            <person name="Gribaldo S."/>
        </authorList>
    </citation>
    <scope>NUCLEOTIDE SEQUENCE [LARGE SCALE GENOMIC DNA]</scope>
    <source>
        <strain evidence="1 2">RAOx-1</strain>
    </source>
</reference>
<proteinExistence type="predicted"/>
<dbReference type="RefSeq" id="WP_120190577.1">
    <property type="nucleotide sequence ID" value="NZ_MCHY01000009.1"/>
</dbReference>
<evidence type="ECO:0008006" key="3">
    <source>
        <dbReference type="Google" id="ProtNLM"/>
    </source>
</evidence>
<name>A0A419SH31_9BACL</name>
<gene>
    <name evidence="1" type="ORF">BEP19_12750</name>
</gene>
<dbReference type="Proteomes" id="UP000284219">
    <property type="component" value="Unassembled WGS sequence"/>
</dbReference>
<dbReference type="OrthoDB" id="2691925at2"/>
<accession>A0A419SH31</accession>
<comment type="caution">
    <text evidence="1">The sequence shown here is derived from an EMBL/GenBank/DDBJ whole genome shotgun (WGS) entry which is preliminary data.</text>
</comment>
<organism evidence="1 2">
    <name type="scientific">Ammoniphilus oxalaticus</name>
    <dbReference type="NCBI Taxonomy" id="66863"/>
    <lineage>
        <taxon>Bacteria</taxon>
        <taxon>Bacillati</taxon>
        <taxon>Bacillota</taxon>
        <taxon>Bacilli</taxon>
        <taxon>Bacillales</taxon>
        <taxon>Paenibacillaceae</taxon>
        <taxon>Aneurinibacillus group</taxon>
        <taxon>Ammoniphilus</taxon>
    </lineage>
</organism>
<evidence type="ECO:0000313" key="2">
    <source>
        <dbReference type="Proteomes" id="UP000284219"/>
    </source>
</evidence>